<dbReference type="GeneID" id="26040350"/>
<evidence type="ECO:0000313" key="2">
    <source>
        <dbReference type="Proteomes" id="UP000202282"/>
    </source>
</evidence>
<name>A0A0R6BQ54_9CAUD</name>
<evidence type="ECO:0000313" key="1">
    <source>
        <dbReference type="EMBL" id="AJT60728.1"/>
    </source>
</evidence>
<sequence length="67" mass="7420">MFNEKDVVVVIKADVELELGKVLMVKSKLGFDGSQNWYLLTDGGRDYLVHGSKVSMSVPFNVEEASV</sequence>
<protein>
    <submittedName>
        <fullName evidence="1">Uncharacterized protein</fullName>
    </submittedName>
</protein>
<dbReference type="RefSeq" id="YP_009168406.1">
    <property type="nucleotide sequence ID" value="NC_027988.2"/>
</dbReference>
<proteinExistence type="predicted"/>
<organism evidence="1 2">
    <name type="scientific">Citrobacter phage CVT22</name>
    <dbReference type="NCBI Taxonomy" id="1622234"/>
    <lineage>
        <taxon>Viruses</taxon>
        <taxon>Duplodnaviria</taxon>
        <taxon>Heunggongvirae</taxon>
        <taxon>Uroviricota</taxon>
        <taxon>Caudoviricetes</taxon>
        <taxon>Zobellviridae</taxon>
        <taxon>Citrovirus</taxon>
        <taxon>Citrovirus coptotermitis</taxon>
    </lineage>
</organism>
<dbReference type="EMBL" id="KP774835">
    <property type="protein sequence ID" value="AJT60728.1"/>
    <property type="molecule type" value="Genomic_DNA"/>
</dbReference>
<reference evidence="1 2" key="1">
    <citation type="journal article" date="2015" name="Genome Announc.">
        <title>Complete Genome Sequence of Citrobacter Phage CVT22 Isolated from the Gut of the Formosan Subterranean Termite, Coptotermes formosanus Shiraki.</title>
        <authorList>
            <person name="Tikhe C.V."/>
            <person name="Martin T.M."/>
            <person name="Gissendanner C.R."/>
            <person name="Husseneder C."/>
        </authorList>
    </citation>
    <scope>NUCLEOTIDE SEQUENCE [LARGE SCALE GENOMIC DNA]</scope>
</reference>
<accession>A0A0R6BQ54</accession>
<keyword evidence="2" id="KW-1185">Reference proteome</keyword>
<dbReference type="Proteomes" id="UP000202282">
    <property type="component" value="Segment"/>
</dbReference>
<dbReference type="KEGG" id="vg:26040350"/>